<gene>
    <name evidence="2" type="ORF">GM160_04095</name>
</gene>
<organism evidence="2 3">
    <name type="scientific">Guyparkeria halophila</name>
    <dbReference type="NCBI Taxonomy" id="47960"/>
    <lineage>
        <taxon>Bacteria</taxon>
        <taxon>Pseudomonadati</taxon>
        <taxon>Pseudomonadota</taxon>
        <taxon>Gammaproteobacteria</taxon>
        <taxon>Chromatiales</taxon>
        <taxon>Thioalkalibacteraceae</taxon>
        <taxon>Guyparkeria</taxon>
    </lineage>
</organism>
<dbReference type="KEGG" id="ghl:GM160_04095"/>
<protein>
    <submittedName>
        <fullName evidence="2">Transglutaminase</fullName>
    </submittedName>
</protein>
<dbReference type="Pfam" id="PF06035">
    <property type="entry name" value="Peptidase_C93"/>
    <property type="match status" value="1"/>
</dbReference>
<dbReference type="SUPFAM" id="SSF54001">
    <property type="entry name" value="Cysteine proteinases"/>
    <property type="match status" value="1"/>
</dbReference>
<keyword evidence="3" id="KW-1185">Reference proteome</keyword>
<evidence type="ECO:0000313" key="3">
    <source>
        <dbReference type="Proteomes" id="UP000427716"/>
    </source>
</evidence>
<feature type="region of interest" description="Disordered" evidence="1">
    <location>
        <begin position="206"/>
        <end position="227"/>
    </location>
</feature>
<name>A0A6I6D5M4_9GAMM</name>
<accession>A0A6I6D5M4</accession>
<evidence type="ECO:0000256" key="1">
    <source>
        <dbReference type="SAM" id="MobiDB-lite"/>
    </source>
</evidence>
<dbReference type="InterPro" id="IPR010319">
    <property type="entry name" value="Transglutaminase-like_Cys_pept"/>
</dbReference>
<sequence>MALGLAVLIHGFGHAEVRIDFDTLRAELEQRFDADRAAVIDELEVLLDQISAVEPRERAERVNAFFNRRIRYVEDDQLWGQSDYWASPVETIGHGAGDCEDFAIAKYLVLREAGIDNRQLRLIYVRARMGGASRAHMVLGYYPDPESEPLILDSLVRLVAPAGQRPDLTPVFSFNSEGLWVGGQSRPADRATDRLSRWRDVLNRTQAEGIRLSAPPDSSDTSTRQSE</sequence>
<dbReference type="Proteomes" id="UP000427716">
    <property type="component" value="Chromosome"/>
</dbReference>
<dbReference type="InterPro" id="IPR038765">
    <property type="entry name" value="Papain-like_cys_pep_sf"/>
</dbReference>
<dbReference type="PANTHER" id="PTHR39327:SF1">
    <property type="entry name" value="BLR5470 PROTEIN"/>
    <property type="match status" value="1"/>
</dbReference>
<dbReference type="AlphaFoldDB" id="A0A6I6D5M4"/>
<dbReference type="EMBL" id="CP046415">
    <property type="protein sequence ID" value="QGT79547.1"/>
    <property type="molecule type" value="Genomic_DNA"/>
</dbReference>
<dbReference type="Gene3D" id="3.10.620.30">
    <property type="match status" value="1"/>
</dbReference>
<evidence type="ECO:0000313" key="2">
    <source>
        <dbReference type="EMBL" id="QGT79547.1"/>
    </source>
</evidence>
<proteinExistence type="predicted"/>
<reference evidence="2 3" key="1">
    <citation type="submission" date="2019-11" db="EMBL/GenBank/DDBJ databases">
        <authorList>
            <person name="Zhang J."/>
            <person name="Sun C."/>
        </authorList>
    </citation>
    <scope>NUCLEOTIDE SEQUENCE [LARGE SCALE GENOMIC DNA]</scope>
    <source>
        <strain evidence="3">sp2</strain>
    </source>
</reference>
<feature type="compositionally biased region" description="Polar residues" evidence="1">
    <location>
        <begin position="216"/>
        <end position="227"/>
    </location>
</feature>
<dbReference type="PANTHER" id="PTHR39327">
    <property type="match status" value="1"/>
</dbReference>